<dbReference type="Pfam" id="PF00583">
    <property type="entry name" value="Acetyltransf_1"/>
    <property type="match status" value="1"/>
</dbReference>
<keyword evidence="5" id="KW-1185">Reference proteome</keyword>
<proteinExistence type="predicted"/>
<dbReference type="PANTHER" id="PTHR43877">
    <property type="entry name" value="AMINOALKYLPHOSPHONATE N-ACETYLTRANSFERASE-RELATED-RELATED"/>
    <property type="match status" value="1"/>
</dbReference>
<dbReference type="InterPro" id="IPR000182">
    <property type="entry name" value="GNAT_dom"/>
</dbReference>
<evidence type="ECO:0000313" key="4">
    <source>
        <dbReference type="EMBL" id="SEV98409.1"/>
    </source>
</evidence>
<keyword evidence="1 4" id="KW-0808">Transferase</keyword>
<dbReference type="GO" id="GO:0016747">
    <property type="term" value="F:acyltransferase activity, transferring groups other than amino-acyl groups"/>
    <property type="evidence" value="ECO:0007669"/>
    <property type="project" value="InterPro"/>
</dbReference>
<dbReference type="Proteomes" id="UP000199650">
    <property type="component" value="Unassembled WGS sequence"/>
</dbReference>
<dbReference type="AlphaFoldDB" id="A0A1I0NCN3"/>
<feature type="domain" description="N-acetyltransferase" evidence="3">
    <location>
        <begin position="7"/>
        <end position="144"/>
    </location>
</feature>
<dbReference type="STRING" id="1173584.SAMN05444851_0687"/>
<accession>A0A1I0NCN3</accession>
<keyword evidence="2" id="KW-0012">Acyltransferase</keyword>
<dbReference type="OrthoDB" id="9796129at2"/>
<dbReference type="InterPro" id="IPR016181">
    <property type="entry name" value="Acyl_CoA_acyltransferase"/>
</dbReference>
<sequence length="144" mass="15895">MTGPVTYHFLNAENARMLERADVFDNAVDPEFLKAFVSTSGHEMIFARVDDSVIGFASGTVLLHPDKPPAFFINEVGVAEEMRRRGIAGTLCRNLIEQARDAGCQGIWLATEMGNKPARALYQSLNARETGEIVVYDWDGAMDV</sequence>
<dbReference type="InterPro" id="IPR050832">
    <property type="entry name" value="Bact_Acetyltransf"/>
</dbReference>
<dbReference type="SUPFAM" id="SSF55729">
    <property type="entry name" value="Acyl-CoA N-acyltransferases (Nat)"/>
    <property type="match status" value="1"/>
</dbReference>
<dbReference type="PROSITE" id="PS51186">
    <property type="entry name" value="GNAT"/>
    <property type="match status" value="1"/>
</dbReference>
<dbReference type="CDD" id="cd04301">
    <property type="entry name" value="NAT_SF"/>
    <property type="match status" value="1"/>
</dbReference>
<evidence type="ECO:0000259" key="3">
    <source>
        <dbReference type="PROSITE" id="PS51186"/>
    </source>
</evidence>
<dbReference type="Gene3D" id="3.40.630.30">
    <property type="match status" value="1"/>
</dbReference>
<evidence type="ECO:0000256" key="1">
    <source>
        <dbReference type="ARBA" id="ARBA00022679"/>
    </source>
</evidence>
<name>A0A1I0NCN3_9RHOB</name>
<reference evidence="4 5" key="1">
    <citation type="submission" date="2016-10" db="EMBL/GenBank/DDBJ databases">
        <authorList>
            <person name="de Groot N.N."/>
        </authorList>
    </citation>
    <scope>NUCLEOTIDE SEQUENCE [LARGE SCALE GENOMIC DNA]</scope>
    <source>
        <strain evidence="4 5">DSM 29439</strain>
    </source>
</reference>
<gene>
    <name evidence="4" type="ORF">SAMN05444851_0687</name>
</gene>
<evidence type="ECO:0000256" key="2">
    <source>
        <dbReference type="ARBA" id="ARBA00023315"/>
    </source>
</evidence>
<dbReference type="EMBL" id="FOJB01000001">
    <property type="protein sequence ID" value="SEV98409.1"/>
    <property type="molecule type" value="Genomic_DNA"/>
</dbReference>
<evidence type="ECO:0000313" key="5">
    <source>
        <dbReference type="Proteomes" id="UP000199650"/>
    </source>
</evidence>
<protein>
    <submittedName>
        <fullName evidence="4">Acetyltransferase (GNAT) family protein</fullName>
    </submittedName>
</protein>
<organism evidence="4 5">
    <name type="scientific">Aliiroseovarius sediminilitoris</name>
    <dbReference type="NCBI Taxonomy" id="1173584"/>
    <lineage>
        <taxon>Bacteria</taxon>
        <taxon>Pseudomonadati</taxon>
        <taxon>Pseudomonadota</taxon>
        <taxon>Alphaproteobacteria</taxon>
        <taxon>Rhodobacterales</taxon>
        <taxon>Paracoccaceae</taxon>
        <taxon>Aliiroseovarius</taxon>
    </lineage>
</organism>